<dbReference type="InterPro" id="IPR006668">
    <property type="entry name" value="Mg_transptr_MgtE_intracell_dom"/>
</dbReference>
<evidence type="ECO:0000259" key="3">
    <source>
        <dbReference type="Pfam" id="PF03448"/>
    </source>
</evidence>
<keyword evidence="5" id="KW-1185">Reference proteome</keyword>
<dbReference type="Pfam" id="PF03448">
    <property type="entry name" value="MgtE_N"/>
    <property type="match status" value="1"/>
</dbReference>
<dbReference type="InterPro" id="IPR038076">
    <property type="entry name" value="MgtE_N_sf"/>
</dbReference>
<evidence type="ECO:0000313" key="4">
    <source>
        <dbReference type="EMBL" id="NBJ93514.1"/>
    </source>
</evidence>
<protein>
    <recommendedName>
        <fullName evidence="3">Magnesium transporter MgtE intracellular domain-containing protein</fullName>
    </recommendedName>
</protein>
<dbReference type="OrthoDB" id="1766808at2"/>
<keyword evidence="2" id="KW-0472">Membrane</keyword>
<comment type="caution">
    <text evidence="4">The sequence shown here is derived from an EMBL/GenBank/DDBJ whole genome shotgun (WGS) entry which is preliminary data.</text>
</comment>
<evidence type="ECO:0000313" key="5">
    <source>
        <dbReference type="Proteomes" id="UP001154420"/>
    </source>
</evidence>
<evidence type="ECO:0000256" key="1">
    <source>
        <dbReference type="SAM" id="Coils"/>
    </source>
</evidence>
<dbReference type="Proteomes" id="UP001154420">
    <property type="component" value="Unassembled WGS sequence"/>
</dbReference>
<dbReference type="AlphaFoldDB" id="A0A9X5BGC2"/>
<dbReference type="Gene3D" id="1.25.60.10">
    <property type="entry name" value="MgtE N-terminal domain-like"/>
    <property type="match status" value="1"/>
</dbReference>
<evidence type="ECO:0000256" key="2">
    <source>
        <dbReference type="SAM" id="Phobius"/>
    </source>
</evidence>
<sequence>MPIDEEMSFDDAKLEKKRLKEEKKKLKQEQKEQRKAAKARAREIADQEEELVDGEAAGSGSVFLVTFIIVLIWVAILCLIIKLDFGGFGSNVLTPILKDVPVLSMILPSTADSGVLGEDEEEGYGGYTSIEEAVDYIKELELELERAQSAQSDKTDEVDELKAEVERLKTFEDSQVEFQRIKTEFYEEVVYADKGPGIEEYKKYYEEMDPATAEYLYRQVVTQSAESSEIEEYAKTYSSMKPKAVAAILEEMTDNLELAIRILGAMDADSRAKILEAMDPEIAARITKMMDPEP</sequence>
<keyword evidence="2" id="KW-1133">Transmembrane helix</keyword>
<feature type="coiled-coil region" evidence="1">
    <location>
        <begin position="9"/>
        <end position="47"/>
    </location>
</feature>
<feature type="domain" description="Magnesium transporter MgtE intracellular" evidence="3">
    <location>
        <begin position="230"/>
        <end position="293"/>
    </location>
</feature>
<organism evidence="4 5">
    <name type="scientific">Parablautia muri</name>
    <dbReference type="NCBI Taxonomy" id="2320879"/>
    <lineage>
        <taxon>Bacteria</taxon>
        <taxon>Bacillati</taxon>
        <taxon>Bacillota</taxon>
        <taxon>Clostridia</taxon>
        <taxon>Lachnospirales</taxon>
        <taxon>Lachnospiraceae</taxon>
        <taxon>Parablautia</taxon>
    </lineage>
</organism>
<dbReference type="RefSeq" id="WP_160560583.1">
    <property type="nucleotide sequence ID" value="NZ_QZDT01000020.1"/>
</dbReference>
<feature type="coiled-coil region" evidence="1">
    <location>
        <begin position="130"/>
        <end position="164"/>
    </location>
</feature>
<proteinExistence type="predicted"/>
<keyword evidence="1" id="KW-0175">Coiled coil</keyword>
<dbReference type="SUPFAM" id="SSF158791">
    <property type="entry name" value="MgtE N-terminal domain-like"/>
    <property type="match status" value="1"/>
</dbReference>
<keyword evidence="2" id="KW-0812">Transmembrane</keyword>
<dbReference type="EMBL" id="QZDT01000020">
    <property type="protein sequence ID" value="NBJ93514.1"/>
    <property type="molecule type" value="Genomic_DNA"/>
</dbReference>
<name>A0A9X5BGC2_9FIRM</name>
<accession>A0A9X5BGC2</accession>
<feature type="transmembrane region" description="Helical" evidence="2">
    <location>
        <begin position="61"/>
        <end position="81"/>
    </location>
</feature>
<reference evidence="4" key="1">
    <citation type="submission" date="2018-09" db="EMBL/GenBank/DDBJ databases">
        <title>Murine metabolic-syndrome-specific gut microbial biobank.</title>
        <authorList>
            <person name="Liu C."/>
        </authorList>
    </citation>
    <scope>NUCLEOTIDE SEQUENCE</scope>
    <source>
        <strain evidence="4">D42-62</strain>
    </source>
</reference>
<gene>
    <name evidence="4" type="ORF">D5281_13140</name>
</gene>